<dbReference type="InterPro" id="IPR023696">
    <property type="entry name" value="Ureohydrolase_dom_sf"/>
</dbReference>
<evidence type="ECO:0000313" key="1">
    <source>
        <dbReference type="EMBL" id="MFD2693922.1"/>
    </source>
</evidence>
<gene>
    <name evidence="1" type="ORF">ACFSUE_09830</name>
</gene>
<keyword evidence="2" id="KW-1185">Reference proteome</keyword>
<dbReference type="PANTHER" id="PTHR11358">
    <property type="entry name" value="ARGINASE/AGMATINASE"/>
    <property type="match status" value="1"/>
</dbReference>
<protein>
    <submittedName>
        <fullName evidence="1">Arginase family protein</fullName>
    </submittedName>
</protein>
<dbReference type="Gene3D" id="3.40.800.10">
    <property type="entry name" value="Ureohydrolase domain"/>
    <property type="match status" value="1"/>
</dbReference>
<reference evidence="2" key="1">
    <citation type="journal article" date="2019" name="Int. J. Syst. Evol. Microbiol.">
        <title>The Global Catalogue of Microorganisms (GCM) 10K type strain sequencing project: providing services to taxonomists for standard genome sequencing and annotation.</title>
        <authorList>
            <consortium name="The Broad Institute Genomics Platform"/>
            <consortium name="The Broad Institute Genome Sequencing Center for Infectious Disease"/>
            <person name="Wu L."/>
            <person name="Ma J."/>
        </authorList>
    </citation>
    <scope>NUCLEOTIDE SEQUENCE [LARGE SCALE GENOMIC DNA]</scope>
    <source>
        <strain evidence="2">TISTR 2466</strain>
    </source>
</reference>
<proteinExistence type="predicted"/>
<dbReference type="RefSeq" id="WP_253061160.1">
    <property type="nucleotide sequence ID" value="NZ_JAMXWM010000008.1"/>
</dbReference>
<comment type="caution">
    <text evidence="1">The sequence shown here is derived from an EMBL/GenBank/DDBJ whole genome shotgun (WGS) entry which is preliminary data.</text>
</comment>
<accession>A0ABW5S4L7</accession>
<evidence type="ECO:0000313" key="2">
    <source>
        <dbReference type="Proteomes" id="UP001597399"/>
    </source>
</evidence>
<dbReference type="SUPFAM" id="SSF52768">
    <property type="entry name" value="Arginase/deacetylase"/>
    <property type="match status" value="1"/>
</dbReference>
<organism evidence="1 2">
    <name type="scientific">Sporolactobacillus shoreicorticis</name>
    <dbReference type="NCBI Taxonomy" id="1923877"/>
    <lineage>
        <taxon>Bacteria</taxon>
        <taxon>Bacillati</taxon>
        <taxon>Bacillota</taxon>
        <taxon>Bacilli</taxon>
        <taxon>Bacillales</taxon>
        <taxon>Sporolactobacillaceae</taxon>
        <taxon>Sporolactobacillus</taxon>
    </lineage>
</organism>
<dbReference type="EMBL" id="JBHUMQ010000023">
    <property type="protein sequence ID" value="MFD2693922.1"/>
    <property type="molecule type" value="Genomic_DNA"/>
</dbReference>
<dbReference type="Proteomes" id="UP001597399">
    <property type="component" value="Unassembled WGS sequence"/>
</dbReference>
<dbReference type="Pfam" id="PF00491">
    <property type="entry name" value="Arginase"/>
    <property type="match status" value="1"/>
</dbReference>
<sequence length="265" mass="30346">MTLLHHDITFCNFDNSYKSQPRLLAAAPHHWIDFTQLRGTHLYCSPEAFTHISDKLSTVPDKGLTFWGSGNYHYATLAMLKNIHRPFSLVLFDHHTDLQEGSIGSMLSCGSWVRHAISQLANLRGIAIIGPESNKALIDLVSERCRAVLFPEERFPTSEELLSVLPTKHIYVSIDKDLLSENDAKTNWDQGTISLDKIVPILDHLIEEKYVEGLDVCGEWPVRPHQQLNQQTRTWISRNERSNQRIARAFMRQARRRATQSKHAI</sequence>
<dbReference type="PANTHER" id="PTHR11358:SF41">
    <property type="entry name" value="ARGINASE"/>
    <property type="match status" value="1"/>
</dbReference>
<name>A0ABW5S4L7_9BACL</name>
<dbReference type="InterPro" id="IPR006035">
    <property type="entry name" value="Ureohydrolase"/>
</dbReference>